<evidence type="ECO:0000313" key="2">
    <source>
        <dbReference type="EMBL" id="KAJ7966867.1"/>
    </source>
</evidence>
<feature type="compositionally biased region" description="Basic and acidic residues" evidence="1">
    <location>
        <begin position="1"/>
        <end position="22"/>
    </location>
</feature>
<proteinExistence type="predicted"/>
<comment type="caution">
    <text evidence="2">The sequence shown here is derived from an EMBL/GenBank/DDBJ whole genome shotgun (WGS) entry which is preliminary data.</text>
</comment>
<keyword evidence="3" id="KW-1185">Reference proteome</keyword>
<dbReference type="AlphaFoldDB" id="A0AAD7PTG6"/>
<name>A0AAD7PTG6_QUISA</name>
<protein>
    <submittedName>
        <fullName evidence="2">Transcriptional regulator ATRX-like isoform X4</fullName>
    </submittedName>
</protein>
<feature type="compositionally biased region" description="Polar residues" evidence="1">
    <location>
        <begin position="58"/>
        <end position="67"/>
    </location>
</feature>
<feature type="region of interest" description="Disordered" evidence="1">
    <location>
        <begin position="1"/>
        <end position="90"/>
    </location>
</feature>
<accession>A0AAD7PTG6</accession>
<organism evidence="2 3">
    <name type="scientific">Quillaja saponaria</name>
    <name type="common">Soap bark tree</name>
    <dbReference type="NCBI Taxonomy" id="32244"/>
    <lineage>
        <taxon>Eukaryota</taxon>
        <taxon>Viridiplantae</taxon>
        <taxon>Streptophyta</taxon>
        <taxon>Embryophyta</taxon>
        <taxon>Tracheophyta</taxon>
        <taxon>Spermatophyta</taxon>
        <taxon>Magnoliopsida</taxon>
        <taxon>eudicotyledons</taxon>
        <taxon>Gunneridae</taxon>
        <taxon>Pentapetalae</taxon>
        <taxon>rosids</taxon>
        <taxon>fabids</taxon>
        <taxon>Fabales</taxon>
        <taxon>Quillajaceae</taxon>
        <taxon>Quillaja</taxon>
    </lineage>
</organism>
<dbReference type="KEGG" id="qsa:O6P43_016273"/>
<dbReference type="Proteomes" id="UP001163823">
    <property type="component" value="Chromosome 6"/>
</dbReference>
<reference evidence="2" key="1">
    <citation type="journal article" date="2023" name="Science">
        <title>Elucidation of the pathway for biosynthesis of saponin adjuvants from the soapbark tree.</title>
        <authorList>
            <person name="Reed J."/>
            <person name="Orme A."/>
            <person name="El-Demerdash A."/>
            <person name="Owen C."/>
            <person name="Martin L.B.B."/>
            <person name="Misra R.C."/>
            <person name="Kikuchi S."/>
            <person name="Rejzek M."/>
            <person name="Martin A.C."/>
            <person name="Harkess A."/>
            <person name="Leebens-Mack J."/>
            <person name="Louveau T."/>
            <person name="Stephenson M.J."/>
            <person name="Osbourn A."/>
        </authorList>
    </citation>
    <scope>NUCLEOTIDE SEQUENCE</scope>
    <source>
        <strain evidence="2">S10</strain>
    </source>
</reference>
<evidence type="ECO:0000313" key="3">
    <source>
        <dbReference type="Proteomes" id="UP001163823"/>
    </source>
</evidence>
<dbReference type="EMBL" id="JARAOO010000006">
    <property type="protein sequence ID" value="KAJ7966867.1"/>
    <property type="molecule type" value="Genomic_DNA"/>
</dbReference>
<sequence length="127" mass="14331">MPSEDLKIVKKEKVEEEEDSKKSLGSTKPTKVRNANGKVQPNNAKVKKEEPEAGDYPKQTNAATSGSRYKAAGVNKERNEDSEDDDDKPLCKRSSIVKLHKVSSTYLFPKIFGLRNFFLVIEEFKIL</sequence>
<gene>
    <name evidence="2" type="ORF">O6P43_016273</name>
</gene>
<evidence type="ECO:0000256" key="1">
    <source>
        <dbReference type="SAM" id="MobiDB-lite"/>
    </source>
</evidence>